<reference evidence="2 3" key="1">
    <citation type="submission" date="2020-03" db="EMBL/GenBank/DDBJ databases">
        <title>Dissostichus mawsoni Genome sequencing and assembly.</title>
        <authorList>
            <person name="Park H."/>
        </authorList>
    </citation>
    <scope>NUCLEOTIDE SEQUENCE [LARGE SCALE GENOMIC DNA]</scope>
    <source>
        <strain evidence="2">DM0001</strain>
        <tissue evidence="2">Muscle</tissue>
    </source>
</reference>
<organism evidence="2 3">
    <name type="scientific">Dissostichus mawsoni</name>
    <name type="common">Antarctic cod</name>
    <dbReference type="NCBI Taxonomy" id="36200"/>
    <lineage>
        <taxon>Eukaryota</taxon>
        <taxon>Metazoa</taxon>
        <taxon>Chordata</taxon>
        <taxon>Craniata</taxon>
        <taxon>Vertebrata</taxon>
        <taxon>Euteleostomi</taxon>
        <taxon>Actinopterygii</taxon>
        <taxon>Neopterygii</taxon>
        <taxon>Teleostei</taxon>
        <taxon>Neoteleostei</taxon>
        <taxon>Acanthomorphata</taxon>
        <taxon>Eupercaria</taxon>
        <taxon>Perciformes</taxon>
        <taxon>Notothenioidei</taxon>
        <taxon>Nototheniidae</taxon>
        <taxon>Dissostichus</taxon>
    </lineage>
</organism>
<evidence type="ECO:0000313" key="2">
    <source>
        <dbReference type="EMBL" id="KAF3840584.1"/>
    </source>
</evidence>
<evidence type="ECO:0000313" key="3">
    <source>
        <dbReference type="Proteomes" id="UP000518266"/>
    </source>
</evidence>
<accession>A0A7J5XTX4</accession>
<name>A0A7J5XTX4_DISMA</name>
<sequence>MSSVMWISSSLRLLKVESSRRMLLSAGLHPLPYPPPTLIPPTQTRVGIPTASSLTLTHWDVGDCPDQSPADTPTPPSPNPNHPHLTLTLIPTPWDPSKVCTPHALTILHLRTLTLTTTPHLTLSLIPTPWDPSKVGTTHPLTILHLRTLTLTIPHLTLTQLPSHSLCLHLLPHHHRIPPDCQK</sequence>
<evidence type="ECO:0000256" key="1">
    <source>
        <dbReference type="SAM" id="MobiDB-lite"/>
    </source>
</evidence>
<dbReference type="EMBL" id="JAAKFY010000020">
    <property type="protein sequence ID" value="KAF3840584.1"/>
    <property type="molecule type" value="Genomic_DNA"/>
</dbReference>
<dbReference type="Proteomes" id="UP000518266">
    <property type="component" value="Unassembled WGS sequence"/>
</dbReference>
<keyword evidence="3" id="KW-1185">Reference proteome</keyword>
<feature type="compositionally biased region" description="Pro residues" evidence="1">
    <location>
        <begin position="72"/>
        <end position="81"/>
    </location>
</feature>
<dbReference type="AlphaFoldDB" id="A0A7J5XTX4"/>
<comment type="caution">
    <text evidence="2">The sequence shown here is derived from an EMBL/GenBank/DDBJ whole genome shotgun (WGS) entry which is preliminary data.</text>
</comment>
<gene>
    <name evidence="2" type="ORF">F7725_006446</name>
</gene>
<feature type="region of interest" description="Disordered" evidence="1">
    <location>
        <begin position="59"/>
        <end position="84"/>
    </location>
</feature>
<proteinExistence type="predicted"/>
<protein>
    <submittedName>
        <fullName evidence="2">Uncharacterized protein</fullName>
    </submittedName>
</protein>